<dbReference type="STRING" id="477690.SAMN05216474_0581"/>
<organism evidence="2 3">
    <name type="scientific">Lishizhenia tianjinensis</name>
    <dbReference type="NCBI Taxonomy" id="477690"/>
    <lineage>
        <taxon>Bacteria</taxon>
        <taxon>Pseudomonadati</taxon>
        <taxon>Bacteroidota</taxon>
        <taxon>Flavobacteriia</taxon>
        <taxon>Flavobacteriales</taxon>
        <taxon>Crocinitomicaceae</taxon>
        <taxon>Lishizhenia</taxon>
    </lineage>
</organism>
<feature type="chain" id="PRO_5014608427" description="Outer membrane protein beta-barrel domain-containing protein" evidence="1">
    <location>
        <begin position="19"/>
        <end position="195"/>
    </location>
</feature>
<evidence type="ECO:0000313" key="2">
    <source>
        <dbReference type="EMBL" id="SFT44022.1"/>
    </source>
</evidence>
<dbReference type="AlphaFoldDB" id="A0A1I6Y110"/>
<name>A0A1I6Y110_9FLAO</name>
<evidence type="ECO:0008006" key="4">
    <source>
        <dbReference type="Google" id="ProtNLM"/>
    </source>
</evidence>
<gene>
    <name evidence="2" type="ORF">SAMN05216474_0581</name>
</gene>
<dbReference type="EMBL" id="FPAS01000001">
    <property type="protein sequence ID" value="SFT44022.1"/>
    <property type="molecule type" value="Genomic_DNA"/>
</dbReference>
<evidence type="ECO:0000256" key="1">
    <source>
        <dbReference type="SAM" id="SignalP"/>
    </source>
</evidence>
<accession>A0A1I6Y110</accession>
<keyword evidence="3" id="KW-1185">Reference proteome</keyword>
<sequence length="195" mass="21402">MKRLIVGLFLLFSAGASAQDYYQYAGPGLVYSHYQQDLVYADQNIFAGTVNYSSIIYGLSYGGKYLINKRPNISYGLASYPFGGVSFLGVGGTIYGNLGINVPVYGEFVLGNPEASNFFIGVGMEYNFYKEFGLPIEQVFGPSAELGGQIDLPNRTIAVKVAYTYGLNDGKYFDENFRVESGKRGSFTATLLYPF</sequence>
<keyword evidence="1" id="KW-0732">Signal</keyword>
<dbReference type="Proteomes" id="UP000236454">
    <property type="component" value="Unassembled WGS sequence"/>
</dbReference>
<protein>
    <recommendedName>
        <fullName evidence="4">Outer membrane protein beta-barrel domain-containing protein</fullName>
    </recommendedName>
</protein>
<dbReference type="RefSeq" id="WP_090246120.1">
    <property type="nucleotide sequence ID" value="NZ_FPAS01000001.1"/>
</dbReference>
<feature type="signal peptide" evidence="1">
    <location>
        <begin position="1"/>
        <end position="18"/>
    </location>
</feature>
<reference evidence="2 3" key="1">
    <citation type="submission" date="2016-10" db="EMBL/GenBank/DDBJ databases">
        <authorList>
            <person name="de Groot N.N."/>
        </authorList>
    </citation>
    <scope>NUCLEOTIDE SEQUENCE [LARGE SCALE GENOMIC DNA]</scope>
    <source>
        <strain evidence="2 3">CGMCC 1.7005</strain>
    </source>
</reference>
<proteinExistence type="predicted"/>
<evidence type="ECO:0000313" key="3">
    <source>
        <dbReference type="Proteomes" id="UP000236454"/>
    </source>
</evidence>